<evidence type="ECO:0000256" key="1">
    <source>
        <dbReference type="SAM" id="Phobius"/>
    </source>
</evidence>
<accession>A0A3B0UJP3</accession>
<feature type="transmembrane region" description="Helical" evidence="1">
    <location>
        <begin position="153"/>
        <end position="176"/>
    </location>
</feature>
<dbReference type="AlphaFoldDB" id="A0A3B0UJP3"/>
<keyword evidence="1" id="KW-0472">Membrane</keyword>
<keyword evidence="1" id="KW-1133">Transmembrane helix</keyword>
<gene>
    <name evidence="2" type="ORF">MNBD_ALPHA11-119</name>
</gene>
<dbReference type="EMBL" id="UOEQ01000275">
    <property type="protein sequence ID" value="VAW20454.1"/>
    <property type="molecule type" value="Genomic_DNA"/>
</dbReference>
<proteinExistence type="predicted"/>
<reference evidence="2" key="1">
    <citation type="submission" date="2018-06" db="EMBL/GenBank/DDBJ databases">
        <authorList>
            <person name="Zhirakovskaya E."/>
        </authorList>
    </citation>
    <scope>NUCLEOTIDE SEQUENCE</scope>
</reference>
<sequence>MHKIDWVSPLPRKGFMGSWDRFVGPGATDAEEWLQLLGGLLIALAVIALYWLDGGFSNNWLTSIFVVILALDLGGGLLTNATNTAKRWYHRPQHSKFALFRFIAIHGLHIGIVGWLFAQFPIVYFTLVFGFLLFAAVVILWVPLYLQRPTAVLFLSLGLLGAQLQFFEVAGLNWFLPLLFFK</sequence>
<feature type="transmembrane region" description="Helical" evidence="1">
    <location>
        <begin position="124"/>
        <end position="146"/>
    </location>
</feature>
<feature type="transmembrane region" description="Helical" evidence="1">
    <location>
        <begin position="99"/>
        <end position="118"/>
    </location>
</feature>
<feature type="transmembrane region" description="Helical" evidence="1">
    <location>
        <begin position="58"/>
        <end position="78"/>
    </location>
</feature>
<evidence type="ECO:0000313" key="2">
    <source>
        <dbReference type="EMBL" id="VAW20454.1"/>
    </source>
</evidence>
<feature type="transmembrane region" description="Helical" evidence="1">
    <location>
        <begin position="33"/>
        <end position="52"/>
    </location>
</feature>
<keyword evidence="1" id="KW-0812">Transmembrane</keyword>
<feature type="non-terminal residue" evidence="2">
    <location>
        <position position="182"/>
    </location>
</feature>
<protein>
    <submittedName>
        <fullName evidence="2">Uncharacterized protein</fullName>
    </submittedName>
</protein>
<organism evidence="2">
    <name type="scientific">hydrothermal vent metagenome</name>
    <dbReference type="NCBI Taxonomy" id="652676"/>
    <lineage>
        <taxon>unclassified sequences</taxon>
        <taxon>metagenomes</taxon>
        <taxon>ecological metagenomes</taxon>
    </lineage>
</organism>
<name>A0A3B0UJP3_9ZZZZ</name>